<dbReference type="PaxDb" id="2903-EOD12820"/>
<evidence type="ECO:0000313" key="3">
    <source>
        <dbReference type="EnsemblProtists" id="EOD12820"/>
    </source>
</evidence>
<evidence type="ECO:0000256" key="1">
    <source>
        <dbReference type="SAM" id="MobiDB-lite"/>
    </source>
</evidence>
<keyword evidence="2" id="KW-0812">Transmembrane</keyword>
<evidence type="ECO:0000256" key="2">
    <source>
        <dbReference type="SAM" id="Phobius"/>
    </source>
</evidence>
<reference evidence="4" key="1">
    <citation type="journal article" date="2013" name="Nature">
        <title>Pan genome of the phytoplankton Emiliania underpins its global distribution.</title>
        <authorList>
            <person name="Read B.A."/>
            <person name="Kegel J."/>
            <person name="Klute M.J."/>
            <person name="Kuo A."/>
            <person name="Lefebvre S.C."/>
            <person name="Maumus F."/>
            <person name="Mayer C."/>
            <person name="Miller J."/>
            <person name="Monier A."/>
            <person name="Salamov A."/>
            <person name="Young J."/>
            <person name="Aguilar M."/>
            <person name="Claverie J.M."/>
            <person name="Frickenhaus S."/>
            <person name="Gonzalez K."/>
            <person name="Herman E.K."/>
            <person name="Lin Y.C."/>
            <person name="Napier J."/>
            <person name="Ogata H."/>
            <person name="Sarno A.F."/>
            <person name="Shmutz J."/>
            <person name="Schroeder D."/>
            <person name="de Vargas C."/>
            <person name="Verret F."/>
            <person name="von Dassow P."/>
            <person name="Valentin K."/>
            <person name="Van de Peer Y."/>
            <person name="Wheeler G."/>
            <person name="Dacks J.B."/>
            <person name="Delwiche C.F."/>
            <person name="Dyhrman S.T."/>
            <person name="Glockner G."/>
            <person name="John U."/>
            <person name="Richards T."/>
            <person name="Worden A.Z."/>
            <person name="Zhang X."/>
            <person name="Grigoriev I.V."/>
            <person name="Allen A.E."/>
            <person name="Bidle K."/>
            <person name="Borodovsky M."/>
            <person name="Bowler C."/>
            <person name="Brownlee C."/>
            <person name="Cock J.M."/>
            <person name="Elias M."/>
            <person name="Gladyshev V.N."/>
            <person name="Groth M."/>
            <person name="Guda C."/>
            <person name="Hadaegh A."/>
            <person name="Iglesias-Rodriguez M.D."/>
            <person name="Jenkins J."/>
            <person name="Jones B.M."/>
            <person name="Lawson T."/>
            <person name="Leese F."/>
            <person name="Lindquist E."/>
            <person name="Lobanov A."/>
            <person name="Lomsadze A."/>
            <person name="Malik S.B."/>
            <person name="Marsh M.E."/>
            <person name="Mackinder L."/>
            <person name="Mock T."/>
            <person name="Mueller-Roeber B."/>
            <person name="Pagarete A."/>
            <person name="Parker M."/>
            <person name="Probert I."/>
            <person name="Quesneville H."/>
            <person name="Raines C."/>
            <person name="Rensing S.A."/>
            <person name="Riano-Pachon D.M."/>
            <person name="Richier S."/>
            <person name="Rokitta S."/>
            <person name="Shiraiwa Y."/>
            <person name="Soanes D.M."/>
            <person name="van der Giezen M."/>
            <person name="Wahlund T.M."/>
            <person name="Williams B."/>
            <person name="Wilson W."/>
            <person name="Wolfe G."/>
            <person name="Wurch L.L."/>
        </authorList>
    </citation>
    <scope>NUCLEOTIDE SEQUENCE</scope>
</reference>
<dbReference type="GeneID" id="17259083"/>
<proteinExistence type="predicted"/>
<keyword evidence="2" id="KW-1133">Transmembrane helix</keyword>
<feature type="region of interest" description="Disordered" evidence="1">
    <location>
        <begin position="249"/>
        <end position="275"/>
    </location>
</feature>
<keyword evidence="2" id="KW-0472">Membrane</keyword>
<protein>
    <submittedName>
        <fullName evidence="3">Uncharacterized protein</fullName>
    </submittedName>
</protein>
<reference evidence="3" key="2">
    <citation type="submission" date="2024-10" db="UniProtKB">
        <authorList>
            <consortium name="EnsemblProtists"/>
        </authorList>
    </citation>
    <scope>IDENTIFICATION</scope>
</reference>
<evidence type="ECO:0000313" key="4">
    <source>
        <dbReference type="Proteomes" id="UP000013827"/>
    </source>
</evidence>
<dbReference type="EnsemblProtists" id="EOD12820">
    <property type="protein sequence ID" value="EOD12820"/>
    <property type="gene ID" value="EMIHUDRAFT_213016"/>
</dbReference>
<dbReference type="RefSeq" id="XP_005765249.1">
    <property type="nucleotide sequence ID" value="XM_005765192.1"/>
</dbReference>
<dbReference type="AlphaFoldDB" id="A0A0D3INI5"/>
<keyword evidence="4" id="KW-1185">Reference proteome</keyword>
<name>A0A0D3INI5_EMIH1</name>
<accession>A0A0D3INI5</accession>
<feature type="transmembrane region" description="Helical" evidence="2">
    <location>
        <begin position="45"/>
        <end position="63"/>
    </location>
</feature>
<organism evidence="3 4">
    <name type="scientific">Emiliania huxleyi (strain CCMP1516)</name>
    <dbReference type="NCBI Taxonomy" id="280463"/>
    <lineage>
        <taxon>Eukaryota</taxon>
        <taxon>Haptista</taxon>
        <taxon>Haptophyta</taxon>
        <taxon>Prymnesiophyceae</taxon>
        <taxon>Isochrysidales</taxon>
        <taxon>Noelaerhabdaceae</taxon>
        <taxon>Emiliania</taxon>
    </lineage>
</organism>
<dbReference type="KEGG" id="ehx:EMIHUDRAFT_213016"/>
<sequence length="275" mass="29097">MLWAATGGTTYGLAAGRAACWLGLVRGVSAEGTNGEKPRPPSSAAWGWVGAAVLLLILLSWLIKAGSNKYEKVGLPALTGVDTADAEVLAVGGRATSVASGGADAEERTGHGHVNLADVDGIMLTTAEAERAAHRDLRAAHENWKAREATERRTRAALDEARRTWEDACGASNQLKLMWERALFTPAGDVTGYYELHRKASEVAFRRYQEVDRLGTRYEQCVQSLSDACAYGRHAAQRHAEALEALDDLETGGGAGGGAEEPLGAGWTAGAWNPG</sequence>
<dbReference type="Proteomes" id="UP000013827">
    <property type="component" value="Unassembled WGS sequence"/>
</dbReference>
<dbReference type="HOGENOM" id="CLU_1013495_0_0_1"/>